<reference evidence="2" key="1">
    <citation type="journal article" date="2020" name="Nature">
        <title>Giant virus diversity and host interactions through global metagenomics.</title>
        <authorList>
            <person name="Schulz F."/>
            <person name="Roux S."/>
            <person name="Paez-Espino D."/>
            <person name="Jungbluth S."/>
            <person name="Walsh D.A."/>
            <person name="Denef V.J."/>
            <person name="McMahon K.D."/>
            <person name="Konstantinidis K.T."/>
            <person name="Eloe-Fadrosh E.A."/>
            <person name="Kyrpides N.C."/>
            <person name="Woyke T."/>
        </authorList>
    </citation>
    <scope>NUCLEOTIDE SEQUENCE</scope>
    <source>
        <strain evidence="2">GVMAG-M-3300023174-129</strain>
    </source>
</reference>
<protein>
    <submittedName>
        <fullName evidence="2">Uncharacterized protein</fullName>
    </submittedName>
</protein>
<organism evidence="2">
    <name type="scientific">viral metagenome</name>
    <dbReference type="NCBI Taxonomy" id="1070528"/>
    <lineage>
        <taxon>unclassified sequences</taxon>
        <taxon>metagenomes</taxon>
        <taxon>organismal metagenomes</taxon>
    </lineage>
</organism>
<accession>A0A6C0D6A3</accession>
<proteinExistence type="predicted"/>
<feature type="region of interest" description="Disordered" evidence="1">
    <location>
        <begin position="99"/>
        <end position="122"/>
    </location>
</feature>
<dbReference type="AlphaFoldDB" id="A0A6C0D6A3"/>
<evidence type="ECO:0000313" key="2">
    <source>
        <dbReference type="EMBL" id="QHT12061.1"/>
    </source>
</evidence>
<name>A0A6C0D6A3_9ZZZZ</name>
<evidence type="ECO:0000256" key="1">
    <source>
        <dbReference type="SAM" id="MobiDB-lite"/>
    </source>
</evidence>
<sequence length="145" mass="17137">MNSSSNMNIEGCQIKDDDEILEEEKNRFNFRRFKPEELEKRYSPFERTKKEFPFLFQKKREVIPKEDHKISLDEIINKVRDLSFSSPELNVLRENICEDSKYSPKTPPYPPYSRTASPMPTLELGDSAMITELKESHEMSVDEQK</sequence>
<dbReference type="EMBL" id="MN739541">
    <property type="protein sequence ID" value="QHT12061.1"/>
    <property type="molecule type" value="Genomic_DNA"/>
</dbReference>